<proteinExistence type="predicted"/>
<sequence length="151" mass="16031">MTLPVTTTPRVDGRTVGLAHYASRALLEHVLAPHGVSFLQFVTLRRTAAADGPIERTTLVGEVADTVKTEAADVHRAIEELTTAGMLTAEGPSRVRITATGRELYTAGSEQTTAIAERLYAGIPAKDRAVTARVLTLVTERANAELAALRG</sequence>
<accession>A0A221NSY3</accession>
<evidence type="ECO:0000313" key="2">
    <source>
        <dbReference type="Proteomes" id="UP000031501"/>
    </source>
</evidence>
<protein>
    <submittedName>
        <fullName evidence="1">MarR family transcriptional regulator</fullName>
    </submittedName>
</protein>
<dbReference type="AlphaFoldDB" id="A0A221NSY3"/>
<dbReference type="KEGG" id="splu:LK06_001470"/>
<gene>
    <name evidence="1" type="ORF">LK07_02555</name>
</gene>
<name>A0A221NSY3_9ACTN</name>
<reference evidence="1 2" key="1">
    <citation type="submission" date="2017-07" db="EMBL/GenBank/DDBJ databases">
        <title>Genome sequence of Streptomyces pluripotens MUSC 137T.</title>
        <authorList>
            <person name="Ser H.-L."/>
            <person name="Lee L.-H."/>
        </authorList>
    </citation>
    <scope>NUCLEOTIDE SEQUENCE [LARGE SCALE GENOMIC DNA]</scope>
    <source>
        <strain evidence="1 2">MUSC 137</strain>
    </source>
</reference>
<organism evidence="1 2">
    <name type="scientific">Streptomyces pluripotens</name>
    <dbReference type="NCBI Taxonomy" id="1355015"/>
    <lineage>
        <taxon>Bacteria</taxon>
        <taxon>Bacillati</taxon>
        <taxon>Actinomycetota</taxon>
        <taxon>Actinomycetes</taxon>
        <taxon>Kitasatosporales</taxon>
        <taxon>Streptomycetaceae</taxon>
        <taxon>Streptomyces</taxon>
    </lineage>
</organism>
<keyword evidence="2" id="KW-1185">Reference proteome</keyword>
<dbReference type="SUPFAM" id="SSF46785">
    <property type="entry name" value="Winged helix' DNA-binding domain"/>
    <property type="match status" value="1"/>
</dbReference>
<dbReference type="RefSeq" id="WP_039654579.1">
    <property type="nucleotide sequence ID" value="NZ_CP021080.1"/>
</dbReference>
<dbReference type="Gene3D" id="1.10.10.10">
    <property type="entry name" value="Winged helix-like DNA-binding domain superfamily/Winged helix DNA-binding domain"/>
    <property type="match status" value="1"/>
</dbReference>
<dbReference type="Proteomes" id="UP000031501">
    <property type="component" value="Chromosome"/>
</dbReference>
<dbReference type="EMBL" id="CP022433">
    <property type="protein sequence ID" value="ASN23089.1"/>
    <property type="molecule type" value="Genomic_DNA"/>
</dbReference>
<dbReference type="OrthoDB" id="3873397at2"/>
<dbReference type="InterPro" id="IPR036390">
    <property type="entry name" value="WH_DNA-bd_sf"/>
</dbReference>
<dbReference type="InterPro" id="IPR036388">
    <property type="entry name" value="WH-like_DNA-bd_sf"/>
</dbReference>
<evidence type="ECO:0000313" key="1">
    <source>
        <dbReference type="EMBL" id="ASN23089.1"/>
    </source>
</evidence>
<dbReference type="STRING" id="1355015.LK06_001470"/>